<dbReference type="GO" id="GO:0015562">
    <property type="term" value="F:efflux transmembrane transporter activity"/>
    <property type="evidence" value="ECO:0007669"/>
    <property type="project" value="InterPro"/>
</dbReference>
<dbReference type="RefSeq" id="WP_279776398.1">
    <property type="nucleotide sequence ID" value="NZ_JAOCKX010000091.1"/>
</dbReference>
<dbReference type="Pfam" id="PF02321">
    <property type="entry name" value="OEP"/>
    <property type="match status" value="2"/>
</dbReference>
<evidence type="ECO:0000256" key="6">
    <source>
        <dbReference type="ARBA" id="ARBA00023136"/>
    </source>
</evidence>
<keyword evidence="4" id="KW-1134">Transmembrane beta strand</keyword>
<dbReference type="Gene3D" id="1.20.1600.10">
    <property type="entry name" value="Outer membrane efflux proteins (OEP)"/>
    <property type="match status" value="1"/>
</dbReference>
<dbReference type="Proteomes" id="UP001162318">
    <property type="component" value="Unassembled WGS sequence"/>
</dbReference>
<dbReference type="EMBL" id="JAOCKX010000091">
    <property type="protein sequence ID" value="MDH2135169.1"/>
    <property type="molecule type" value="Genomic_DNA"/>
</dbReference>
<dbReference type="AlphaFoldDB" id="A0AA42X4B8"/>
<feature type="region of interest" description="Disordered" evidence="8">
    <location>
        <begin position="474"/>
        <end position="512"/>
    </location>
</feature>
<sequence length="512" mass="54258">MSHAVPTPHPIRGDSRLRLPHDKGGIVDRVSVTLTAVALCTGLLLVGEAKADTLRQALEKAYRTNPSLTAARAGQRATDEGVPIAKAAARPALSATADYQEFVVRSANSFVSPFRAANAGVNLSMPVFQGGAVRNSIQAADARVDAGREGLRATEADVFTAVVAAYVDVLRDDAIVDLNKGNVRVLEQNVQASRDRFEVGDLTRTDVAQSEARLATAQGQLETALAQLDASVENYLRFVGSPPENLQPPPPLPDFPATADQAVDIAVAENPQLLAGKAQSYAARYDVRVAAASRLPKVSLVANSNYNNYLGTLGSSVPGRLFSQAQRTATLGISATIPLYQGGAPAARVRQAQALESQSLEQIVQIERGVVAQARAAFSRYLATQAVIKSAQVAVSANELALEGVRAENSVGNRTVLEVLNAEQELLNSRVQLVTARRDAYVAGFALRAAMGRAEAKDLGLFGGSLYDPTLDYSRVPNRASNYGPRGVSSIEGEPESRPTNPQSGKSPRTDQ</sequence>
<organism evidence="9 10">
    <name type="scientific">Sphingobium yanoikuyae</name>
    <name type="common">Sphingomonas yanoikuyae</name>
    <dbReference type="NCBI Taxonomy" id="13690"/>
    <lineage>
        <taxon>Bacteria</taxon>
        <taxon>Pseudomonadati</taxon>
        <taxon>Pseudomonadota</taxon>
        <taxon>Alphaproteobacteria</taxon>
        <taxon>Sphingomonadales</taxon>
        <taxon>Sphingomonadaceae</taxon>
        <taxon>Sphingobium</taxon>
    </lineage>
</organism>
<evidence type="ECO:0000256" key="7">
    <source>
        <dbReference type="ARBA" id="ARBA00023237"/>
    </source>
</evidence>
<protein>
    <submittedName>
        <fullName evidence="9">TolC family outer membrane protein</fullName>
    </submittedName>
</protein>
<evidence type="ECO:0000256" key="8">
    <source>
        <dbReference type="SAM" id="MobiDB-lite"/>
    </source>
</evidence>
<comment type="similarity">
    <text evidence="2">Belongs to the outer membrane factor (OMF) (TC 1.B.17) family.</text>
</comment>
<evidence type="ECO:0000313" key="9">
    <source>
        <dbReference type="EMBL" id="MDH2135169.1"/>
    </source>
</evidence>
<dbReference type="SUPFAM" id="SSF56954">
    <property type="entry name" value="Outer membrane efflux proteins (OEP)"/>
    <property type="match status" value="1"/>
</dbReference>
<reference evidence="9" key="1">
    <citation type="submission" date="2022-09" db="EMBL/GenBank/DDBJ databases">
        <title>Intensive care unit water sources are persistently colonized with multi-drug resistant bacteria and are the site of extensive horizontal gene transfer of antibiotic resistance genes.</title>
        <authorList>
            <person name="Diorio-Toth L."/>
        </authorList>
    </citation>
    <scope>NUCLEOTIDE SEQUENCE</scope>
    <source>
        <strain evidence="9">GD03659</strain>
    </source>
</reference>
<dbReference type="NCBIfam" id="TIGR01844">
    <property type="entry name" value="type_I_sec_TolC"/>
    <property type="match status" value="1"/>
</dbReference>
<gene>
    <name evidence="9" type="ORF">N5J77_28990</name>
</gene>
<evidence type="ECO:0000256" key="4">
    <source>
        <dbReference type="ARBA" id="ARBA00022452"/>
    </source>
</evidence>
<keyword evidence="7" id="KW-0998">Cell outer membrane</keyword>
<keyword evidence="5" id="KW-0812">Transmembrane</keyword>
<evidence type="ECO:0000256" key="2">
    <source>
        <dbReference type="ARBA" id="ARBA00007613"/>
    </source>
</evidence>
<comment type="caution">
    <text evidence="9">The sequence shown here is derived from an EMBL/GenBank/DDBJ whole genome shotgun (WGS) entry which is preliminary data.</text>
</comment>
<dbReference type="GO" id="GO:0009279">
    <property type="term" value="C:cell outer membrane"/>
    <property type="evidence" value="ECO:0007669"/>
    <property type="project" value="UniProtKB-SubCell"/>
</dbReference>
<evidence type="ECO:0000256" key="3">
    <source>
        <dbReference type="ARBA" id="ARBA00022448"/>
    </source>
</evidence>
<dbReference type="InterPro" id="IPR010130">
    <property type="entry name" value="T1SS_OMP_TolC"/>
</dbReference>
<dbReference type="PANTHER" id="PTHR30026:SF22">
    <property type="entry name" value="OUTER MEMBRANE EFFLUX PROTEIN"/>
    <property type="match status" value="1"/>
</dbReference>
<dbReference type="GO" id="GO:1990281">
    <property type="term" value="C:efflux pump complex"/>
    <property type="evidence" value="ECO:0007669"/>
    <property type="project" value="TreeGrafter"/>
</dbReference>
<comment type="subcellular location">
    <subcellularLocation>
        <location evidence="1">Cell outer membrane</location>
    </subcellularLocation>
</comment>
<dbReference type="InterPro" id="IPR003423">
    <property type="entry name" value="OMP_efflux"/>
</dbReference>
<dbReference type="GO" id="GO:0015288">
    <property type="term" value="F:porin activity"/>
    <property type="evidence" value="ECO:0007669"/>
    <property type="project" value="TreeGrafter"/>
</dbReference>
<feature type="compositionally biased region" description="Polar residues" evidence="8">
    <location>
        <begin position="498"/>
        <end position="512"/>
    </location>
</feature>
<dbReference type="PANTHER" id="PTHR30026">
    <property type="entry name" value="OUTER MEMBRANE PROTEIN TOLC"/>
    <property type="match status" value="1"/>
</dbReference>
<evidence type="ECO:0000256" key="5">
    <source>
        <dbReference type="ARBA" id="ARBA00022692"/>
    </source>
</evidence>
<evidence type="ECO:0000256" key="1">
    <source>
        <dbReference type="ARBA" id="ARBA00004442"/>
    </source>
</evidence>
<name>A0AA42X4B8_SPHYA</name>
<keyword evidence="6" id="KW-0472">Membrane</keyword>
<evidence type="ECO:0000313" key="10">
    <source>
        <dbReference type="Proteomes" id="UP001162318"/>
    </source>
</evidence>
<keyword evidence="3" id="KW-0813">Transport</keyword>
<accession>A0AA42X4B8</accession>
<proteinExistence type="inferred from homology"/>
<dbReference type="InterPro" id="IPR051906">
    <property type="entry name" value="TolC-like"/>
</dbReference>